<evidence type="ECO:0000256" key="2">
    <source>
        <dbReference type="ARBA" id="ARBA00022741"/>
    </source>
</evidence>
<dbReference type="CDD" id="cd03293">
    <property type="entry name" value="ABC_NrtD_SsuB_transporters"/>
    <property type="match status" value="1"/>
</dbReference>
<keyword evidence="2" id="KW-0547">Nucleotide-binding</keyword>
<protein>
    <submittedName>
        <fullName evidence="6">ABC transporter ATP-binding protein</fullName>
    </submittedName>
    <submittedName>
        <fullName evidence="5">Nitrate/sulfonate/bicarbonate ABC transporter, ATP-binding protein</fullName>
    </submittedName>
</protein>
<dbReference type="SUPFAM" id="SSF52540">
    <property type="entry name" value="P-loop containing nucleoside triphosphate hydrolases"/>
    <property type="match status" value="1"/>
</dbReference>
<dbReference type="Proteomes" id="UP000305417">
    <property type="component" value="Unassembled WGS sequence"/>
</dbReference>
<dbReference type="InterPro" id="IPR017871">
    <property type="entry name" value="ABC_transporter-like_CS"/>
</dbReference>
<sequence>MIQLNENKNSFLDIKNLSLEYIVNKNKFTPVKNISFRAKEYERLVLLGPSGCGKSTILKAVGGFIKPANGKIVLEGEEITKPSIDRAFVFQEFDQLLAWKTVLQNVVFAITVTKKFKKNDAEDLARVFLKKVNLSAFENSYPHQLSGGMKMRVAIARCLALGSKMILMDEPFASLDAITRKKMQDDLLSLWEDSKFTMLFVTHSIDEAIKLGTKIIILSSNGGQIKKEITVNSFTTKEEISSIMYKNIPEYFI</sequence>
<evidence type="ECO:0000256" key="3">
    <source>
        <dbReference type="ARBA" id="ARBA00022840"/>
    </source>
</evidence>
<evidence type="ECO:0000313" key="5">
    <source>
        <dbReference type="EMBL" id="QKJ26219.1"/>
    </source>
</evidence>
<keyword evidence="1" id="KW-0813">Transport</keyword>
<dbReference type="InterPro" id="IPR027417">
    <property type="entry name" value="P-loop_NTPase"/>
</dbReference>
<dbReference type="Proteomes" id="UP000509513">
    <property type="component" value="Chromosome"/>
</dbReference>
<proteinExistence type="predicted"/>
<evidence type="ECO:0000313" key="6">
    <source>
        <dbReference type="EMBL" id="TLS97824.1"/>
    </source>
</evidence>
<name>A0A7L5JM83_9BACT</name>
<dbReference type="EMBL" id="CP054051">
    <property type="protein sequence ID" value="QKJ26219.1"/>
    <property type="molecule type" value="Genomic_DNA"/>
</dbReference>
<accession>A0A7L5JM83</accession>
<dbReference type="Gene3D" id="3.40.50.300">
    <property type="entry name" value="P-loop containing nucleotide triphosphate hydrolases"/>
    <property type="match status" value="1"/>
</dbReference>
<dbReference type="PANTHER" id="PTHR42788:SF10">
    <property type="entry name" value="ABC TRANSPORTER ATP-BINDING PROTEIN"/>
    <property type="match status" value="1"/>
</dbReference>
<reference evidence="6 7" key="1">
    <citation type="submission" date="2019-05" db="EMBL/GenBank/DDBJ databases">
        <title>Arcobacter cibarius and Arcobacter thereius providing challenges in identification an antibiotic susceptibility and Quinolone resistance.</title>
        <authorList>
            <person name="Busch A."/>
            <person name="Hanel I."/>
            <person name="Hotzel H."/>
            <person name="Tomaso H."/>
        </authorList>
    </citation>
    <scope>NUCLEOTIDE SEQUENCE [LARGE SCALE GENOMIC DNA]</scope>
    <source>
        <strain evidence="6 7">16CS0831-2</strain>
    </source>
</reference>
<evidence type="ECO:0000313" key="8">
    <source>
        <dbReference type="Proteomes" id="UP000509513"/>
    </source>
</evidence>
<dbReference type="AlphaFoldDB" id="A0A7L5JM83"/>
<dbReference type="Pfam" id="PF00005">
    <property type="entry name" value="ABC_tran"/>
    <property type="match status" value="1"/>
</dbReference>
<evidence type="ECO:0000313" key="7">
    <source>
        <dbReference type="Proteomes" id="UP000305417"/>
    </source>
</evidence>
<dbReference type="InterPro" id="IPR003593">
    <property type="entry name" value="AAA+_ATPase"/>
</dbReference>
<feature type="domain" description="ABC transporter" evidence="4">
    <location>
        <begin position="12"/>
        <end position="247"/>
    </location>
</feature>
<dbReference type="KEGG" id="acib:ACBT_0237"/>
<dbReference type="PROSITE" id="PS00211">
    <property type="entry name" value="ABC_TRANSPORTER_1"/>
    <property type="match status" value="1"/>
</dbReference>
<dbReference type="PROSITE" id="PS50893">
    <property type="entry name" value="ABC_TRANSPORTER_2"/>
    <property type="match status" value="1"/>
</dbReference>
<evidence type="ECO:0000256" key="1">
    <source>
        <dbReference type="ARBA" id="ARBA00022448"/>
    </source>
</evidence>
<dbReference type="SMART" id="SM00382">
    <property type="entry name" value="AAA"/>
    <property type="match status" value="1"/>
</dbReference>
<dbReference type="GO" id="GO:0016887">
    <property type="term" value="F:ATP hydrolysis activity"/>
    <property type="evidence" value="ECO:0007669"/>
    <property type="project" value="InterPro"/>
</dbReference>
<dbReference type="InterPro" id="IPR003439">
    <property type="entry name" value="ABC_transporter-like_ATP-bd"/>
</dbReference>
<organism evidence="5 8">
    <name type="scientific">Aliarcobacter cibarius</name>
    <dbReference type="NCBI Taxonomy" id="255507"/>
    <lineage>
        <taxon>Bacteria</taxon>
        <taxon>Pseudomonadati</taxon>
        <taxon>Campylobacterota</taxon>
        <taxon>Epsilonproteobacteria</taxon>
        <taxon>Campylobacterales</taxon>
        <taxon>Arcobacteraceae</taxon>
        <taxon>Aliarcobacter</taxon>
    </lineage>
</organism>
<dbReference type="GO" id="GO:0005524">
    <property type="term" value="F:ATP binding"/>
    <property type="evidence" value="ECO:0007669"/>
    <property type="project" value="UniProtKB-KW"/>
</dbReference>
<gene>
    <name evidence="5" type="ORF">ACBT_0237</name>
    <name evidence="6" type="ORF">FE247_07810</name>
</gene>
<evidence type="ECO:0000259" key="4">
    <source>
        <dbReference type="PROSITE" id="PS50893"/>
    </source>
</evidence>
<dbReference type="RefSeq" id="WP_034218877.1">
    <property type="nucleotide sequence ID" value="NZ_CP054051.1"/>
</dbReference>
<dbReference type="PANTHER" id="PTHR42788">
    <property type="entry name" value="TAURINE IMPORT ATP-BINDING PROTEIN-RELATED"/>
    <property type="match status" value="1"/>
</dbReference>
<dbReference type="EMBL" id="VBUC01000018">
    <property type="protein sequence ID" value="TLS97824.1"/>
    <property type="molecule type" value="Genomic_DNA"/>
</dbReference>
<reference evidence="5 8" key="2">
    <citation type="submission" date="2020-05" db="EMBL/GenBank/DDBJ databases">
        <title>Complete genome sequencing of Campylobacter and Arcobacter type strains.</title>
        <authorList>
            <person name="Miller W.G."/>
            <person name="Yee E."/>
        </authorList>
    </citation>
    <scope>NUCLEOTIDE SEQUENCE [LARGE SCALE GENOMIC DNA]</scope>
    <source>
        <strain evidence="5 8">LMG 21996</strain>
    </source>
</reference>
<keyword evidence="3 5" id="KW-0067">ATP-binding</keyword>
<keyword evidence="7" id="KW-1185">Reference proteome</keyword>
<dbReference type="InterPro" id="IPR050166">
    <property type="entry name" value="ABC_transporter_ATP-bind"/>
</dbReference>